<comment type="caution">
    <text evidence="1">The sequence shown here is derived from an EMBL/GenBank/DDBJ whole genome shotgun (WGS) entry which is preliminary data.</text>
</comment>
<sequence length="219" mass="24564">MRLFEDLGSSSLNPDDDPNAKKLLTVLQNQLPAYNAGLNQVRASEESEAIARLDKERDSDIQALRDSLKPYRNAKNTEEADSYKKIQLLLSEYKNVDNDSCEAETNQITQLISRLESSDFSNAVAQLAIGKFVNHLSVSNAAFNSLFAERSFKTSQKNVSDMKSLRKTLAEDYKKLTTYILAMASVEENGESYYKDLLAIINNGRGYFSDVVVSRRLGK</sequence>
<dbReference type="InterPro" id="IPR046228">
    <property type="entry name" value="DUF6261"/>
</dbReference>
<dbReference type="EMBL" id="JACYFS010000001">
    <property type="protein sequence ID" value="MBD8081572.1"/>
    <property type="molecule type" value="Genomic_DNA"/>
</dbReference>
<dbReference type="Proteomes" id="UP000637299">
    <property type="component" value="Unassembled WGS sequence"/>
</dbReference>
<dbReference type="RefSeq" id="WP_191735331.1">
    <property type="nucleotide sequence ID" value="NZ_JACYFS010000001.1"/>
</dbReference>
<organism evidence="1 2">
    <name type="scientific">Chryseobacterium caseinilyticum</name>
    <dbReference type="NCBI Taxonomy" id="2771428"/>
    <lineage>
        <taxon>Bacteria</taxon>
        <taxon>Pseudomonadati</taxon>
        <taxon>Bacteroidota</taxon>
        <taxon>Flavobacteriia</taxon>
        <taxon>Flavobacteriales</taxon>
        <taxon>Weeksellaceae</taxon>
        <taxon>Chryseobacterium group</taxon>
        <taxon>Chryseobacterium</taxon>
    </lineage>
</organism>
<name>A0ABR8Z8E9_9FLAO</name>
<reference evidence="1 2" key="1">
    <citation type="submission" date="2020-09" db="EMBL/GenBank/DDBJ databases">
        <title>Genome seq and assembly of Chryseobacterium sp.</title>
        <authorList>
            <person name="Chhetri G."/>
        </authorList>
    </citation>
    <scope>NUCLEOTIDE SEQUENCE [LARGE SCALE GENOMIC DNA]</scope>
    <source>
        <strain evidence="1 2">GCR10</strain>
    </source>
</reference>
<keyword evidence="2" id="KW-1185">Reference proteome</keyword>
<gene>
    <name evidence="1" type="ORF">IC610_03935</name>
</gene>
<accession>A0ABR8Z8E9</accession>
<evidence type="ECO:0000313" key="1">
    <source>
        <dbReference type="EMBL" id="MBD8081572.1"/>
    </source>
</evidence>
<dbReference type="Pfam" id="PF19775">
    <property type="entry name" value="DUF6261"/>
    <property type="match status" value="1"/>
</dbReference>
<protein>
    <submittedName>
        <fullName evidence="1">Uncharacterized protein</fullName>
    </submittedName>
</protein>
<evidence type="ECO:0000313" key="2">
    <source>
        <dbReference type="Proteomes" id="UP000637299"/>
    </source>
</evidence>
<proteinExistence type="predicted"/>